<dbReference type="PROSITE" id="PS50005">
    <property type="entry name" value="TPR"/>
    <property type="match status" value="5"/>
</dbReference>
<name>A0A820Z2H0_9BILA</name>
<dbReference type="Gene3D" id="1.25.40.10">
    <property type="entry name" value="Tetratricopeptide repeat domain"/>
    <property type="match status" value="2"/>
</dbReference>
<accession>A0A820Z2H0</accession>
<evidence type="ECO:0000256" key="1">
    <source>
        <dbReference type="ARBA" id="ARBA00022737"/>
    </source>
</evidence>
<evidence type="ECO:0000256" key="2">
    <source>
        <dbReference type="ARBA" id="ARBA00022803"/>
    </source>
</evidence>
<dbReference type="InterPro" id="IPR011990">
    <property type="entry name" value="TPR-like_helical_dom_sf"/>
</dbReference>
<dbReference type="PANTHER" id="PTHR45641">
    <property type="entry name" value="TETRATRICOPEPTIDE REPEAT PROTEIN (AFU_ORTHOLOGUE AFUA_6G03870)"/>
    <property type="match status" value="1"/>
</dbReference>
<keyword evidence="4" id="KW-0812">Transmembrane</keyword>
<dbReference type="PANTHER" id="PTHR45641:SF1">
    <property type="entry name" value="AAA+ ATPASE DOMAIN-CONTAINING PROTEIN"/>
    <property type="match status" value="1"/>
</dbReference>
<feature type="repeat" description="TPR" evidence="3">
    <location>
        <begin position="493"/>
        <end position="526"/>
    </location>
</feature>
<dbReference type="SUPFAM" id="SSF56399">
    <property type="entry name" value="ADP-ribosylation"/>
    <property type="match status" value="1"/>
</dbReference>
<sequence>MTSTKEHLDFLYKYHQIQSICTQLTKATQSCDHDAIPMSFIQKREMSEAVSNEQNLNQLPPSYMYSVIFKDIILEIDHDDNKSMNTLVNFCRQQNIPETQINLLQICSIVPCGLLDMEKMIMLGFFIRSLHLQLKQLHQEQSSNFQQAFTVYRGQELSQQDFQNLCNSKGGLLSFNNFLSTSKKKEVAMNFVNDSPHESTENVSVIFIMTIDQSKLSNSNTQFAIIDKYSAVPSEQEILFTMHSVFRAVEIKQMAENSRLWEAHLTITDENDPQLSTLTDRIKQEINDEGWHRMDKLMLKVGHFDQAEELYNELLKNASTESNRAHIYQQLGISKNDQGKYPEASKFYEKSLEIKRKTLSEDDDALAPIYSNIGSVHTNMGEYSKALEFYKKSLKIKELSLPPNHPSLATSYNNIASVYDNMRESLKALEFYEKSLKIRVKSLPANHPDFATSYNNIGRVYNNMGEYSKALEYYEKSIKIKELSLPTNHSSLASIYYNIGSVYNSMGENSKALEYYEKSLKICEISLPANHSDLATSYSNERLPGLFFLGFIGFFFTLGFLLYRLYCTIMKFNASII</sequence>
<dbReference type="SUPFAM" id="SSF48452">
    <property type="entry name" value="TPR-like"/>
    <property type="match status" value="1"/>
</dbReference>
<dbReference type="Pfam" id="PF00515">
    <property type="entry name" value="TPR_1"/>
    <property type="match status" value="1"/>
</dbReference>
<feature type="transmembrane region" description="Helical" evidence="4">
    <location>
        <begin position="546"/>
        <end position="566"/>
    </location>
</feature>
<evidence type="ECO:0000256" key="3">
    <source>
        <dbReference type="PROSITE-ProRule" id="PRU00339"/>
    </source>
</evidence>
<keyword evidence="4" id="KW-1133">Transmembrane helix</keyword>
<organism evidence="5 6">
    <name type="scientific">Rotaria socialis</name>
    <dbReference type="NCBI Taxonomy" id="392032"/>
    <lineage>
        <taxon>Eukaryota</taxon>
        <taxon>Metazoa</taxon>
        <taxon>Spiralia</taxon>
        <taxon>Gnathifera</taxon>
        <taxon>Rotifera</taxon>
        <taxon>Eurotatoria</taxon>
        <taxon>Bdelloidea</taxon>
        <taxon>Philodinida</taxon>
        <taxon>Philodinidae</taxon>
        <taxon>Rotaria</taxon>
    </lineage>
</organism>
<dbReference type="Proteomes" id="UP000663851">
    <property type="component" value="Unassembled WGS sequence"/>
</dbReference>
<proteinExistence type="predicted"/>
<evidence type="ECO:0000313" key="6">
    <source>
        <dbReference type="Proteomes" id="UP000663851"/>
    </source>
</evidence>
<dbReference type="PROSITE" id="PS50293">
    <property type="entry name" value="TPR_REGION"/>
    <property type="match status" value="3"/>
</dbReference>
<comment type="caution">
    <text evidence="5">The sequence shown here is derived from an EMBL/GenBank/DDBJ whole genome shotgun (WGS) entry which is preliminary data.</text>
</comment>
<dbReference type="Pfam" id="PF13424">
    <property type="entry name" value="TPR_12"/>
    <property type="match status" value="2"/>
</dbReference>
<dbReference type="EMBL" id="CAJOBO010006175">
    <property type="protein sequence ID" value="CAF4557436.1"/>
    <property type="molecule type" value="Genomic_DNA"/>
</dbReference>
<feature type="repeat" description="TPR" evidence="3">
    <location>
        <begin position="451"/>
        <end position="484"/>
    </location>
</feature>
<dbReference type="Gene3D" id="3.90.176.10">
    <property type="entry name" value="Toxin ADP-ribosyltransferase, Chain A, domain 1"/>
    <property type="match status" value="1"/>
</dbReference>
<dbReference type="SMART" id="SM00028">
    <property type="entry name" value="TPR"/>
    <property type="match status" value="5"/>
</dbReference>
<evidence type="ECO:0000313" key="5">
    <source>
        <dbReference type="EMBL" id="CAF4557436.1"/>
    </source>
</evidence>
<keyword evidence="4" id="KW-0472">Membrane</keyword>
<dbReference type="AlphaFoldDB" id="A0A820Z2H0"/>
<feature type="repeat" description="TPR" evidence="3">
    <location>
        <begin position="325"/>
        <end position="358"/>
    </location>
</feature>
<reference evidence="5" key="1">
    <citation type="submission" date="2021-02" db="EMBL/GenBank/DDBJ databases">
        <authorList>
            <person name="Nowell W R."/>
        </authorList>
    </citation>
    <scope>NUCLEOTIDE SEQUENCE</scope>
</reference>
<keyword evidence="2 3" id="KW-0802">TPR repeat</keyword>
<protein>
    <submittedName>
        <fullName evidence="5">Uncharacterized protein</fullName>
    </submittedName>
</protein>
<evidence type="ECO:0000256" key="4">
    <source>
        <dbReference type="SAM" id="Phobius"/>
    </source>
</evidence>
<feature type="repeat" description="TPR" evidence="3">
    <location>
        <begin position="367"/>
        <end position="400"/>
    </location>
</feature>
<keyword evidence="1" id="KW-0677">Repeat</keyword>
<dbReference type="InterPro" id="IPR019734">
    <property type="entry name" value="TPR_rpt"/>
</dbReference>
<gene>
    <name evidence="5" type="ORF">HFQ381_LOCUS31250</name>
</gene>
<feature type="repeat" description="TPR" evidence="3">
    <location>
        <begin position="409"/>
        <end position="442"/>
    </location>
</feature>